<feature type="transmembrane region" description="Helical" evidence="1">
    <location>
        <begin position="34"/>
        <end position="54"/>
    </location>
</feature>
<keyword evidence="1" id="KW-0472">Membrane</keyword>
<protein>
    <submittedName>
        <fullName evidence="2">Uncharacterized protein</fullName>
    </submittedName>
</protein>
<dbReference type="eggNOG" id="ENOG5031F21">
    <property type="taxonomic scope" value="Bacteria"/>
</dbReference>
<keyword evidence="1" id="KW-0812">Transmembrane</keyword>
<sequence length="345" mass="38183">MRNQVSEARNVSASALASAVNVGAWWFTASMHPAVFVLIVLLLVVAVVVLKTYWNPTARLAAKQDYSPVRAAQRAKVTRHRARATECERIEMEARASDDGVDIPHGHNSGFETLVVDVWNGNDFTLRHRAVGLGWLPFVGKPEHVETPEITRGRLDRTYPLNGDEKHQLAKIRATDGGRIALAAAEVAAHIHRYPVWHSGVFDDVHSRVDLVSEVTSLTNAAIELRDQTRLTDVPAGNVGRDDEIVAVYVQKTELLQSRADALLDRLRALDDLRGVVAQIQQEQNKYDWLDRANTIDDINTAADAVADSLHAVDLRDRARASEAVARIYAAQNKGPWPSYGGDWT</sequence>
<proteinExistence type="predicted"/>
<gene>
    <name evidence="2" type="ORF">GM1_031_00530</name>
</gene>
<dbReference type="Proteomes" id="UP000035009">
    <property type="component" value="Unassembled WGS sequence"/>
</dbReference>
<organism evidence="2 3">
    <name type="scientific">Gordonia malaquae NBRC 108250</name>
    <dbReference type="NCBI Taxonomy" id="1223542"/>
    <lineage>
        <taxon>Bacteria</taxon>
        <taxon>Bacillati</taxon>
        <taxon>Actinomycetota</taxon>
        <taxon>Actinomycetes</taxon>
        <taxon>Mycobacteriales</taxon>
        <taxon>Gordoniaceae</taxon>
        <taxon>Gordonia</taxon>
    </lineage>
</organism>
<name>M3UMW5_GORML</name>
<dbReference type="AlphaFoldDB" id="M3UMW5"/>
<feature type="transmembrane region" description="Helical" evidence="1">
    <location>
        <begin position="12"/>
        <end position="28"/>
    </location>
</feature>
<accession>M3UMW5</accession>
<keyword evidence="1" id="KW-1133">Transmembrane helix</keyword>
<dbReference type="EMBL" id="BAOP01000031">
    <property type="protein sequence ID" value="GAC81300.1"/>
    <property type="molecule type" value="Genomic_DNA"/>
</dbReference>
<dbReference type="STRING" id="410332.SAMN04488550_1412"/>
<evidence type="ECO:0000313" key="3">
    <source>
        <dbReference type="Proteomes" id="UP000035009"/>
    </source>
</evidence>
<reference evidence="2 3" key="1">
    <citation type="submission" date="2013-02" db="EMBL/GenBank/DDBJ databases">
        <title>Whole genome shotgun sequence of Gordonia malaquae NBRC 108250.</title>
        <authorList>
            <person name="Yoshida I."/>
            <person name="Hosoyama A."/>
            <person name="Tsuchikane K."/>
            <person name="Ando Y."/>
            <person name="Baba S."/>
            <person name="Ohji S."/>
            <person name="Hamada M."/>
            <person name="Tamura T."/>
            <person name="Yamazoe A."/>
            <person name="Yamazaki S."/>
            <person name="Fujita N."/>
        </authorList>
    </citation>
    <scope>NUCLEOTIDE SEQUENCE [LARGE SCALE GENOMIC DNA]</scope>
    <source>
        <strain evidence="2 3">NBRC 108250</strain>
    </source>
</reference>
<comment type="caution">
    <text evidence="2">The sequence shown here is derived from an EMBL/GenBank/DDBJ whole genome shotgun (WGS) entry which is preliminary data.</text>
</comment>
<keyword evidence="3" id="KW-1185">Reference proteome</keyword>
<evidence type="ECO:0000256" key="1">
    <source>
        <dbReference type="SAM" id="Phobius"/>
    </source>
</evidence>
<evidence type="ECO:0000313" key="2">
    <source>
        <dbReference type="EMBL" id="GAC81300.1"/>
    </source>
</evidence>